<dbReference type="AlphaFoldDB" id="A0A6J4GDD6"/>
<keyword evidence="1" id="KW-0472">Membrane</keyword>
<evidence type="ECO:0000313" key="2">
    <source>
        <dbReference type="EMBL" id="CAA9196007.1"/>
    </source>
</evidence>
<dbReference type="RefSeq" id="WP_173969640.1">
    <property type="nucleotide sequence ID" value="NZ_CADCSU010000048.1"/>
</dbReference>
<dbReference type="Proteomes" id="UP000479938">
    <property type="component" value="Unassembled WGS sequence"/>
</dbReference>
<gene>
    <name evidence="2" type="ORF">FLA105534_00900</name>
</gene>
<proteinExistence type="predicted"/>
<sequence>MNYYGPFLTLLFSAIGFHILLIKYFPQNKRFWKKVDYAWVSLGIIGIFGASFSLQKEYVAATNPLHKYSLNFAYDEYVESIRDQKKYFLDKDGFDYNKFEDKQQVKKFLEAGKFYDSLLDLSILYKDKILVKEEFAYVDSLSTYQSVFLDKIDDKYIIDNFKFVDFSFIRIKEEAKEIKAAEEKAARGSFNWMLLFISPYLFALAISIRITKVTAELKEIS</sequence>
<evidence type="ECO:0000256" key="1">
    <source>
        <dbReference type="SAM" id="Phobius"/>
    </source>
</evidence>
<dbReference type="EMBL" id="CADCSU010000048">
    <property type="protein sequence ID" value="CAA9196007.1"/>
    <property type="molecule type" value="Genomic_DNA"/>
</dbReference>
<keyword evidence="3" id="KW-1185">Reference proteome</keyword>
<feature type="transmembrane region" description="Helical" evidence="1">
    <location>
        <begin position="192"/>
        <end position="211"/>
    </location>
</feature>
<name>A0A6J4GDD6_9FLAO</name>
<accession>A0A6J4GDD6</accession>
<keyword evidence="1" id="KW-0812">Transmembrane</keyword>
<keyword evidence="1" id="KW-1133">Transmembrane helix</keyword>
<reference evidence="2 3" key="1">
    <citation type="submission" date="2020-02" db="EMBL/GenBank/DDBJ databases">
        <authorList>
            <person name="Criscuolo A."/>
        </authorList>
    </citation>
    <scope>NUCLEOTIDE SEQUENCE [LARGE SCALE GENOMIC DNA]</scope>
    <source>
        <strain evidence="2">CIP105534</strain>
    </source>
</reference>
<organism evidence="2 3">
    <name type="scientific">Flavobacterium bizetiae</name>
    <dbReference type="NCBI Taxonomy" id="2704140"/>
    <lineage>
        <taxon>Bacteria</taxon>
        <taxon>Pseudomonadati</taxon>
        <taxon>Bacteroidota</taxon>
        <taxon>Flavobacteriia</taxon>
        <taxon>Flavobacteriales</taxon>
        <taxon>Flavobacteriaceae</taxon>
        <taxon>Flavobacterium</taxon>
    </lineage>
</organism>
<feature type="transmembrane region" description="Helical" evidence="1">
    <location>
        <begin position="6"/>
        <end position="25"/>
    </location>
</feature>
<protein>
    <submittedName>
        <fullName evidence="2">Uncharacterized protein</fullName>
    </submittedName>
</protein>
<feature type="transmembrane region" description="Helical" evidence="1">
    <location>
        <begin position="37"/>
        <end position="54"/>
    </location>
</feature>
<evidence type="ECO:0000313" key="3">
    <source>
        <dbReference type="Proteomes" id="UP000479938"/>
    </source>
</evidence>